<evidence type="ECO:0000313" key="8">
    <source>
        <dbReference type="Proteomes" id="UP001432360"/>
    </source>
</evidence>
<evidence type="ECO:0000256" key="1">
    <source>
        <dbReference type="ARBA" id="ARBA00023015"/>
    </source>
</evidence>
<keyword evidence="8" id="KW-1185">Reference proteome</keyword>
<accession>A0ABZ2BBS1</accession>
<dbReference type="InterPro" id="IPR050109">
    <property type="entry name" value="HTH-type_TetR-like_transc_reg"/>
</dbReference>
<sequence>MLDSHHCRSDVTNRRTRRQESRGTNVARILGAAETLCALYGSGKTNVCDIASYLKMSPANVYRFFPSKSALYDELVARVLEDNFPVMPPNYGRLTSAESLRMFILELHRRVLALMREEEKLFELLTVADDERWPAFEAHAKRVKDSVAEFVETGVRAQEFRQQDSLRAAECFCASTAALWEPKAFKNFHLRRSLTAPEDLVSFSVEALRIRRGGVRARGTGDRAGESSSHR</sequence>
<dbReference type="InterPro" id="IPR009057">
    <property type="entry name" value="Homeodomain-like_sf"/>
</dbReference>
<protein>
    <submittedName>
        <fullName evidence="7">TetR family transcriptional regulator</fullName>
    </submittedName>
</protein>
<gene>
    <name evidence="7" type="ORF">RB548_01985</name>
</gene>
<feature type="DNA-binding region" description="H-T-H motif" evidence="4">
    <location>
        <begin position="46"/>
        <end position="65"/>
    </location>
</feature>
<dbReference type="InterPro" id="IPR041478">
    <property type="entry name" value="TetR_C_27"/>
</dbReference>
<reference evidence="7" key="1">
    <citation type="submission" date="2023-08" db="EMBL/GenBank/DDBJ databases">
        <title>Complete genome sequence of Sinorhizobium chiapanecum ITTG S70 isolated from Acaciella angustissima nodules in Chiapas-Mexico.</title>
        <authorList>
            <person name="Rincon-Rosales R."/>
            <person name="Rogel M.A."/>
            <person name="Rincon-Medina C.I."/>
            <person name="Guerrero G."/>
            <person name="Manzano-Gomez L.A."/>
            <person name="Lopez-Lopez A."/>
            <person name="Rincon Molina F.A."/>
            <person name="Martinez-Romero E."/>
        </authorList>
    </citation>
    <scope>NUCLEOTIDE SEQUENCE</scope>
    <source>
        <strain evidence="7">ITTG S70</strain>
    </source>
</reference>
<feature type="region of interest" description="Disordered" evidence="5">
    <location>
        <begin position="1"/>
        <end position="22"/>
    </location>
</feature>
<dbReference type="RefSeq" id="WP_331373391.1">
    <property type="nucleotide sequence ID" value="NZ_CP133148.1"/>
</dbReference>
<dbReference type="PANTHER" id="PTHR30055:SF151">
    <property type="entry name" value="TRANSCRIPTIONAL REGULATORY PROTEIN"/>
    <property type="match status" value="1"/>
</dbReference>
<dbReference type="InterPro" id="IPR001647">
    <property type="entry name" value="HTH_TetR"/>
</dbReference>
<evidence type="ECO:0000256" key="2">
    <source>
        <dbReference type="ARBA" id="ARBA00023125"/>
    </source>
</evidence>
<feature type="compositionally biased region" description="Basic and acidic residues" evidence="5">
    <location>
        <begin position="1"/>
        <end position="21"/>
    </location>
</feature>
<dbReference type="PANTHER" id="PTHR30055">
    <property type="entry name" value="HTH-TYPE TRANSCRIPTIONAL REGULATOR RUTR"/>
    <property type="match status" value="1"/>
</dbReference>
<keyword evidence="2 4" id="KW-0238">DNA-binding</keyword>
<organism evidence="7 8">
    <name type="scientific">Sinorhizobium chiapasense</name>
    <dbReference type="NCBI Taxonomy" id="501572"/>
    <lineage>
        <taxon>Bacteria</taxon>
        <taxon>Pseudomonadati</taxon>
        <taxon>Pseudomonadota</taxon>
        <taxon>Alphaproteobacteria</taxon>
        <taxon>Hyphomicrobiales</taxon>
        <taxon>Rhizobiaceae</taxon>
        <taxon>Sinorhizobium/Ensifer group</taxon>
        <taxon>Sinorhizobium</taxon>
    </lineage>
</organism>
<name>A0ABZ2BBS1_9HYPH</name>
<dbReference type="EMBL" id="CP133148">
    <property type="protein sequence ID" value="WVT04208.1"/>
    <property type="molecule type" value="Genomic_DNA"/>
</dbReference>
<evidence type="ECO:0000256" key="3">
    <source>
        <dbReference type="ARBA" id="ARBA00023163"/>
    </source>
</evidence>
<keyword evidence="1" id="KW-0805">Transcription regulation</keyword>
<dbReference type="Gene3D" id="1.10.357.10">
    <property type="entry name" value="Tetracycline Repressor, domain 2"/>
    <property type="match status" value="1"/>
</dbReference>
<dbReference type="SUPFAM" id="SSF46689">
    <property type="entry name" value="Homeodomain-like"/>
    <property type="match status" value="1"/>
</dbReference>
<feature type="domain" description="HTH tetR-type" evidence="6">
    <location>
        <begin position="23"/>
        <end position="83"/>
    </location>
</feature>
<evidence type="ECO:0000256" key="5">
    <source>
        <dbReference type="SAM" id="MobiDB-lite"/>
    </source>
</evidence>
<dbReference type="Pfam" id="PF00440">
    <property type="entry name" value="TetR_N"/>
    <property type="match status" value="1"/>
</dbReference>
<dbReference type="PROSITE" id="PS50977">
    <property type="entry name" value="HTH_TETR_2"/>
    <property type="match status" value="1"/>
</dbReference>
<keyword evidence="3" id="KW-0804">Transcription</keyword>
<dbReference type="Proteomes" id="UP001432360">
    <property type="component" value="Chromosome"/>
</dbReference>
<dbReference type="Pfam" id="PF17935">
    <property type="entry name" value="TetR_C_27"/>
    <property type="match status" value="1"/>
</dbReference>
<evidence type="ECO:0000256" key="4">
    <source>
        <dbReference type="PROSITE-ProRule" id="PRU00335"/>
    </source>
</evidence>
<evidence type="ECO:0000313" key="7">
    <source>
        <dbReference type="EMBL" id="WVT04208.1"/>
    </source>
</evidence>
<proteinExistence type="predicted"/>
<evidence type="ECO:0000259" key="6">
    <source>
        <dbReference type="PROSITE" id="PS50977"/>
    </source>
</evidence>